<accession>A0A813U964</accession>
<name>A0A813U964_9BILA</name>
<dbReference type="AlphaFoldDB" id="A0A813U964"/>
<dbReference type="EMBL" id="CAJNOE010000052">
    <property type="protein sequence ID" value="CAF0819517.1"/>
    <property type="molecule type" value="Genomic_DNA"/>
</dbReference>
<dbReference type="Proteomes" id="UP000663860">
    <property type="component" value="Unassembled WGS sequence"/>
</dbReference>
<proteinExistence type="predicted"/>
<sequence>MDVLYSLLDINNGRLNILAQENTFTNILKLPNMFWDHSLRDRFCIDILPRIHHNVKCFIFDSDYMKRFLLATDYPNLTELKILHFNEQFALGYLIKLSIMGPSPIPMYPSLSLRYLPSTTFSSPILTHLHIDVTTFDDCLCLLDGRLRKLTTLCINVHYIDENSRIVHNTDKLFNLKYFSLKSFDRFKQYGKILSLIRRMPYLEKLTLYLHIKGRNTVVDSTYIQHDILDSMPQLHSFTFYICTYVKAVDLSYKLSSEDIQQTLTNIRQQHATSIVNYIPYGINPSWFAVCSIFSLPFQFDYLKHLGNKFPNIVFSYVTFLLVEDTNPFQHEFFIRIARSFPLLKYLHIDNREPQVLDGLITFSSDNCDVDVSVVVVAGGDRAGNCDKLFNLKYFSLKSFDRFKQYDKILSLICRMPYLEKLTLYLHIKGRNTVIDGTFIQHDILDYMPQLHSFTFCICTYVKAVDLSYKLSSEDIQQTLTNTKQQQVTSIVNYIQYWFDSSWMAACSIFSLPFQFDYLKHLGNKFPNIVFSYVTFLFLEDTNPFQHEFFVRISRSFPLLKYLHICNGEPQVLDDLVTCSSDNCQLHSIIEYHHLTKLDMINAHRDYVEQFLNETKAFVPCLTGLEVSVRHLEAVTKNFTRKETRRNCANVKQIDTLGELTRTKDVFLYFPSLYQYIDVFSL</sequence>
<evidence type="ECO:0000313" key="2">
    <source>
        <dbReference type="Proteomes" id="UP000663860"/>
    </source>
</evidence>
<protein>
    <submittedName>
        <fullName evidence="1">Uncharacterized protein</fullName>
    </submittedName>
</protein>
<dbReference type="Gene3D" id="3.80.10.10">
    <property type="entry name" value="Ribonuclease Inhibitor"/>
    <property type="match status" value="1"/>
</dbReference>
<gene>
    <name evidence="1" type="ORF">IZO911_LOCUS7920</name>
</gene>
<reference evidence="1" key="1">
    <citation type="submission" date="2021-02" db="EMBL/GenBank/DDBJ databases">
        <authorList>
            <person name="Nowell W R."/>
        </authorList>
    </citation>
    <scope>NUCLEOTIDE SEQUENCE</scope>
</reference>
<evidence type="ECO:0000313" key="1">
    <source>
        <dbReference type="EMBL" id="CAF0819517.1"/>
    </source>
</evidence>
<dbReference type="InterPro" id="IPR032675">
    <property type="entry name" value="LRR_dom_sf"/>
</dbReference>
<comment type="caution">
    <text evidence="1">The sequence shown here is derived from an EMBL/GenBank/DDBJ whole genome shotgun (WGS) entry which is preliminary data.</text>
</comment>
<organism evidence="1 2">
    <name type="scientific">Adineta steineri</name>
    <dbReference type="NCBI Taxonomy" id="433720"/>
    <lineage>
        <taxon>Eukaryota</taxon>
        <taxon>Metazoa</taxon>
        <taxon>Spiralia</taxon>
        <taxon>Gnathifera</taxon>
        <taxon>Rotifera</taxon>
        <taxon>Eurotatoria</taxon>
        <taxon>Bdelloidea</taxon>
        <taxon>Adinetida</taxon>
        <taxon>Adinetidae</taxon>
        <taxon>Adineta</taxon>
    </lineage>
</organism>